<evidence type="ECO:0000259" key="1">
    <source>
        <dbReference type="Pfam" id="PF13837"/>
    </source>
</evidence>
<sequence>MDIKAKQQWSEEETNCLLTVWSSAEIQRKFVGATRTKPAFKEIQRKMAAAGFTRMIEQISNKLKKLKKEPASQPTKASKSEIAEDILGVIVDEDAAALQAPYVTVPYYNQQERGSVTLNTEDLLEYLARSDEKFLQHSKELIDALLQRMDSYTGTLLGLMSRIVAVLETQSQK</sequence>
<dbReference type="PANTHER" id="PTHR47595:SF1">
    <property type="entry name" value="MYB_SANT-LIKE DNA-BINDING DOMAIN-CONTAINING PROTEIN"/>
    <property type="match status" value="1"/>
</dbReference>
<evidence type="ECO:0000313" key="2">
    <source>
        <dbReference type="EMBL" id="CAJ1066301.1"/>
    </source>
</evidence>
<proteinExistence type="predicted"/>
<organism evidence="2 3">
    <name type="scientific">Xyrichtys novacula</name>
    <name type="common">Pearly razorfish</name>
    <name type="synonym">Hemipteronotus novacula</name>
    <dbReference type="NCBI Taxonomy" id="13765"/>
    <lineage>
        <taxon>Eukaryota</taxon>
        <taxon>Metazoa</taxon>
        <taxon>Chordata</taxon>
        <taxon>Craniata</taxon>
        <taxon>Vertebrata</taxon>
        <taxon>Euteleostomi</taxon>
        <taxon>Actinopterygii</taxon>
        <taxon>Neopterygii</taxon>
        <taxon>Teleostei</taxon>
        <taxon>Neoteleostei</taxon>
        <taxon>Acanthomorphata</taxon>
        <taxon>Eupercaria</taxon>
        <taxon>Labriformes</taxon>
        <taxon>Labridae</taxon>
        <taxon>Xyrichtys</taxon>
    </lineage>
</organism>
<dbReference type="PANTHER" id="PTHR47595">
    <property type="entry name" value="HEAT SHOCK 70 KDA PROTEIN 14"/>
    <property type="match status" value="1"/>
</dbReference>
<dbReference type="AlphaFoldDB" id="A0AAV1G080"/>
<keyword evidence="3" id="KW-1185">Reference proteome</keyword>
<protein>
    <submittedName>
        <fullName evidence="2">Uncharacterized protein LOC125260927</fullName>
    </submittedName>
</protein>
<dbReference type="Pfam" id="PF13837">
    <property type="entry name" value="Myb_DNA-bind_4"/>
    <property type="match status" value="1"/>
</dbReference>
<reference evidence="2" key="1">
    <citation type="submission" date="2023-08" db="EMBL/GenBank/DDBJ databases">
        <authorList>
            <person name="Alioto T."/>
            <person name="Alioto T."/>
            <person name="Gomez Garrido J."/>
        </authorList>
    </citation>
    <scope>NUCLEOTIDE SEQUENCE</scope>
</reference>
<feature type="domain" description="Myb/SANT-like DNA-binding" evidence="1">
    <location>
        <begin position="7"/>
        <end position="69"/>
    </location>
</feature>
<dbReference type="Proteomes" id="UP001178508">
    <property type="component" value="Chromosome 10"/>
</dbReference>
<dbReference type="EMBL" id="OY660873">
    <property type="protein sequence ID" value="CAJ1066301.1"/>
    <property type="molecule type" value="Genomic_DNA"/>
</dbReference>
<name>A0AAV1G080_XYRNO</name>
<evidence type="ECO:0000313" key="3">
    <source>
        <dbReference type="Proteomes" id="UP001178508"/>
    </source>
</evidence>
<dbReference type="InterPro" id="IPR044822">
    <property type="entry name" value="Myb_DNA-bind_4"/>
</dbReference>
<gene>
    <name evidence="2" type="ORF">XNOV1_A016006</name>
</gene>
<dbReference type="Gene3D" id="1.10.10.60">
    <property type="entry name" value="Homeodomain-like"/>
    <property type="match status" value="1"/>
</dbReference>
<accession>A0AAV1G080</accession>